<dbReference type="AlphaFoldDB" id="A0A9W2ZWL4"/>
<feature type="transmembrane region" description="Helical" evidence="10">
    <location>
        <begin position="491"/>
        <end position="508"/>
    </location>
</feature>
<dbReference type="OrthoDB" id="19932at2759"/>
<proteinExistence type="inferred from homology"/>
<keyword evidence="2 10" id="KW-0812">Transmembrane</keyword>
<evidence type="ECO:0000313" key="14">
    <source>
        <dbReference type="Proteomes" id="UP001165740"/>
    </source>
</evidence>
<keyword evidence="6 10" id="KW-0472">Membrane</keyword>
<evidence type="ECO:0000256" key="1">
    <source>
        <dbReference type="ARBA" id="ARBA00004653"/>
    </source>
</evidence>
<keyword evidence="14" id="KW-1185">Reference proteome</keyword>
<evidence type="ECO:0000259" key="12">
    <source>
        <dbReference type="Pfam" id="PF06814"/>
    </source>
</evidence>
<reference evidence="15" key="1">
    <citation type="submission" date="2025-08" db="UniProtKB">
        <authorList>
            <consortium name="RefSeq"/>
        </authorList>
    </citation>
    <scope>IDENTIFICATION</scope>
</reference>
<evidence type="ECO:0000256" key="10">
    <source>
        <dbReference type="SAM" id="Phobius"/>
    </source>
</evidence>
<keyword evidence="7" id="KW-0325">Glycoprotein</keyword>
<dbReference type="PANTHER" id="PTHR21229:SF1">
    <property type="entry name" value="GH17801P"/>
    <property type="match status" value="1"/>
</dbReference>
<evidence type="ECO:0000256" key="2">
    <source>
        <dbReference type="ARBA" id="ARBA00022692"/>
    </source>
</evidence>
<organism evidence="14 15">
    <name type="scientific">Biomphalaria glabrata</name>
    <name type="common">Bloodfluke planorb</name>
    <name type="synonym">Freshwater snail</name>
    <dbReference type="NCBI Taxonomy" id="6526"/>
    <lineage>
        <taxon>Eukaryota</taxon>
        <taxon>Metazoa</taxon>
        <taxon>Spiralia</taxon>
        <taxon>Lophotrochozoa</taxon>
        <taxon>Mollusca</taxon>
        <taxon>Gastropoda</taxon>
        <taxon>Heterobranchia</taxon>
        <taxon>Euthyneura</taxon>
        <taxon>Panpulmonata</taxon>
        <taxon>Hygrophila</taxon>
        <taxon>Lymnaeoidea</taxon>
        <taxon>Planorbidae</taxon>
        <taxon>Biomphalaria</taxon>
    </lineage>
</organism>
<dbReference type="InterPro" id="IPR009637">
    <property type="entry name" value="GPR107/GPR108-like"/>
</dbReference>
<feature type="domain" description="TMEM87A/B GOLD" evidence="13">
    <location>
        <begin position="27"/>
        <end position="154"/>
    </location>
</feature>
<name>A0A9W2ZWL4_BIOGL</name>
<evidence type="ECO:0000256" key="5">
    <source>
        <dbReference type="ARBA" id="ARBA00023034"/>
    </source>
</evidence>
<feature type="transmembrane region" description="Helical" evidence="10">
    <location>
        <begin position="410"/>
        <end position="431"/>
    </location>
</feature>
<evidence type="ECO:0000256" key="11">
    <source>
        <dbReference type="SAM" id="SignalP"/>
    </source>
</evidence>
<feature type="transmembrane region" description="Helical" evidence="10">
    <location>
        <begin position="379"/>
        <end position="398"/>
    </location>
</feature>
<evidence type="ECO:0000256" key="9">
    <source>
        <dbReference type="SAM" id="MobiDB-lite"/>
    </source>
</evidence>
<dbReference type="GO" id="GO:0005829">
    <property type="term" value="C:cytosol"/>
    <property type="evidence" value="ECO:0007669"/>
    <property type="project" value="GOC"/>
</dbReference>
<accession>A0A9W2ZWL4</accession>
<dbReference type="RefSeq" id="XP_055879283.1">
    <property type="nucleotide sequence ID" value="XM_056023308.1"/>
</dbReference>
<evidence type="ECO:0000313" key="15">
    <source>
        <dbReference type="RefSeq" id="XP_055879283.1"/>
    </source>
</evidence>
<dbReference type="PANTHER" id="PTHR21229">
    <property type="entry name" value="LUNG SEVEN TRANSMEMBRANE RECEPTOR"/>
    <property type="match status" value="1"/>
</dbReference>
<feature type="transmembrane region" description="Helical" evidence="10">
    <location>
        <begin position="452"/>
        <end position="471"/>
    </location>
</feature>
<protein>
    <submittedName>
        <fullName evidence="15">Transmembrane protein 87A-like isoform X1</fullName>
    </submittedName>
</protein>
<dbReference type="Proteomes" id="UP001165740">
    <property type="component" value="Chromosome 3"/>
</dbReference>
<keyword evidence="5" id="KW-0333">Golgi apparatus</keyword>
<comment type="subcellular location">
    <subcellularLocation>
        <location evidence="1">Golgi apparatus membrane</location>
        <topology evidence="1">Multi-pass membrane protein</topology>
    </subcellularLocation>
</comment>
<evidence type="ECO:0000256" key="4">
    <source>
        <dbReference type="ARBA" id="ARBA00022989"/>
    </source>
</evidence>
<dbReference type="GeneID" id="106071162"/>
<evidence type="ECO:0000256" key="8">
    <source>
        <dbReference type="ARBA" id="ARBA00044946"/>
    </source>
</evidence>
<feature type="compositionally biased region" description="Basic and acidic residues" evidence="9">
    <location>
        <begin position="163"/>
        <end position="199"/>
    </location>
</feature>
<keyword evidence="3 11" id="KW-0732">Signal</keyword>
<evidence type="ECO:0000256" key="6">
    <source>
        <dbReference type="ARBA" id="ARBA00023136"/>
    </source>
</evidence>
<sequence>MAAMLSSLLLFFLTISVSWQPAFCKPSQGVWDFTIDKENTILYLTKSAFTDTQLSVSITCENDQEVDLQILWFFGRQRCANVVWNQNETEVLTKKFSGVLSNVAISSWFSHYAYKLESFHCTKNKHITLHPANVTVEEDSTTKQNTKEPGKETKGASTLSQEEGTKKTDSGGEKNENANRRKRDTQVSETDKPKVETPKNDPAVIPAGDKIDHDARQLIKAWTDGYYMFFIKFLPANSTSLPDDLNIKVNIRFSYGDSYLAAVDWPLLFFYGIMGLVYIGFGLMWLIMLACNWRDLLRVQFWIGGVILLVIFAGMLEKAVFFAEYENINKTGQSVKGAIIFAELVSCLKRTLARMLVIIVSLGYGIVKPRLGQTFHKILAVGLIFFILASIEGCMRVLTEKTDQSKQQLLPGVPLAVTDALIFFWIFTSLLQTTRTLRLRRNVVKLSLYRHFTNTLIFAVLASIAYMIWSLTQHKFKECLSDWKELWLDDAFWHLLFSSILFVIMILWRPTVNNQRYAFSPLLDAAEDELEDDPQLSEAYDGMKMRSKPQRNGGPNANEDGKNLKQEDDLKWVEENIPTSFADKLLPSLDSDEEIMNTKFEVSKME</sequence>
<evidence type="ECO:0000256" key="3">
    <source>
        <dbReference type="ARBA" id="ARBA00022729"/>
    </source>
</evidence>
<feature type="signal peptide" evidence="11">
    <location>
        <begin position="1"/>
        <end position="24"/>
    </location>
</feature>
<keyword evidence="4 10" id="KW-1133">Transmembrane helix</keyword>
<feature type="transmembrane region" description="Helical" evidence="10">
    <location>
        <begin position="268"/>
        <end position="287"/>
    </location>
</feature>
<comment type="similarity">
    <text evidence="8">Belongs to the LU7TM family. TMEM87 subfamily.</text>
</comment>
<feature type="chain" id="PRO_5040931490" evidence="11">
    <location>
        <begin position="25"/>
        <end position="606"/>
    </location>
</feature>
<feature type="compositionally biased region" description="Basic and acidic residues" evidence="9">
    <location>
        <begin position="145"/>
        <end position="154"/>
    </location>
</feature>
<dbReference type="InterPro" id="IPR054101">
    <property type="entry name" value="TMEM87A/B_GOLD"/>
</dbReference>
<dbReference type="OMA" id="MRATKER"/>
<feature type="region of interest" description="Disordered" evidence="9">
    <location>
        <begin position="538"/>
        <end position="569"/>
    </location>
</feature>
<feature type="domain" description="GOST seven transmembrane" evidence="12">
    <location>
        <begin position="266"/>
        <end position="515"/>
    </location>
</feature>
<dbReference type="InterPro" id="IPR053937">
    <property type="entry name" value="GOST_TM"/>
</dbReference>
<dbReference type="Pfam" id="PF06814">
    <property type="entry name" value="GOST_TM"/>
    <property type="match status" value="1"/>
</dbReference>
<feature type="transmembrane region" description="Helical" evidence="10">
    <location>
        <begin position="299"/>
        <end position="316"/>
    </location>
</feature>
<dbReference type="GO" id="GO:0042147">
    <property type="term" value="P:retrograde transport, endosome to Golgi"/>
    <property type="evidence" value="ECO:0007669"/>
    <property type="project" value="TreeGrafter"/>
</dbReference>
<feature type="compositionally biased region" description="Basic and acidic residues" evidence="9">
    <location>
        <begin position="559"/>
        <end position="569"/>
    </location>
</feature>
<evidence type="ECO:0000256" key="7">
    <source>
        <dbReference type="ARBA" id="ARBA00023180"/>
    </source>
</evidence>
<dbReference type="GO" id="GO:0000139">
    <property type="term" value="C:Golgi membrane"/>
    <property type="evidence" value="ECO:0007669"/>
    <property type="project" value="UniProtKB-SubCell"/>
</dbReference>
<feature type="region of interest" description="Disordered" evidence="9">
    <location>
        <begin position="132"/>
        <end position="208"/>
    </location>
</feature>
<gene>
    <name evidence="15" type="primary">LOC106071162</name>
</gene>
<feature type="transmembrane region" description="Helical" evidence="10">
    <location>
        <begin position="351"/>
        <end position="367"/>
    </location>
</feature>
<evidence type="ECO:0000259" key="13">
    <source>
        <dbReference type="Pfam" id="PF21901"/>
    </source>
</evidence>
<dbReference type="Pfam" id="PF21901">
    <property type="entry name" value="TMEM87A-B_GOLD"/>
    <property type="match status" value="1"/>
</dbReference>